<evidence type="ECO:0000313" key="2">
    <source>
        <dbReference type="EMBL" id="NXO77031.1"/>
    </source>
</evidence>
<sequence length="294" mass="33288">GERPAWIGNEVLKELRNKKRMYCLWKEGQVSQEVFKGIVRACRKKIREAKTQLELNLATFVKNNKKFFCKYIDVKRAGKTNLCSVLDEGGNFVTAHEEKAELLNAFFTLVFNGKTVCPQDNCHPGLCSSLSKHHLDIHKFMGTDGIHPRELADELVKLLSIIYQLSWLIGEVPDDWKLANVMPIHKKGGKEDPSDYRPVSPTSVPGKITEHFVLSAIMQNLQDGQGTSPSQHGFRRGRSSLTNLIFFYEQVTHLVDEEKAVDVVYLDFSIAFDTISHSTLLQKLAANILDRCTL</sequence>
<dbReference type="EMBL" id="VXBS01001957">
    <property type="protein sequence ID" value="NXO77031.1"/>
    <property type="molecule type" value="Genomic_DNA"/>
</dbReference>
<protein>
    <submittedName>
        <fullName evidence="2">PO22 protein</fullName>
    </submittedName>
</protein>
<dbReference type="InterPro" id="IPR000477">
    <property type="entry name" value="RT_dom"/>
</dbReference>
<dbReference type="GO" id="GO:0061343">
    <property type="term" value="P:cell adhesion involved in heart morphogenesis"/>
    <property type="evidence" value="ECO:0007669"/>
    <property type="project" value="TreeGrafter"/>
</dbReference>
<keyword evidence="3" id="KW-1185">Reference proteome</keyword>
<comment type="caution">
    <text evidence="2">The sequence shown here is derived from an EMBL/GenBank/DDBJ whole genome shotgun (WGS) entry which is preliminary data.</text>
</comment>
<evidence type="ECO:0000313" key="3">
    <source>
        <dbReference type="Proteomes" id="UP000583915"/>
    </source>
</evidence>
<proteinExistence type="predicted"/>
<organism evidence="2 3">
    <name type="scientific">Sitta europaea</name>
    <name type="common">Eurasian nuthatch</name>
    <dbReference type="NCBI Taxonomy" id="50251"/>
    <lineage>
        <taxon>Eukaryota</taxon>
        <taxon>Metazoa</taxon>
        <taxon>Chordata</taxon>
        <taxon>Craniata</taxon>
        <taxon>Vertebrata</taxon>
        <taxon>Euteleostomi</taxon>
        <taxon>Archelosauria</taxon>
        <taxon>Archosauria</taxon>
        <taxon>Dinosauria</taxon>
        <taxon>Saurischia</taxon>
        <taxon>Theropoda</taxon>
        <taxon>Coelurosauria</taxon>
        <taxon>Aves</taxon>
        <taxon>Neognathae</taxon>
        <taxon>Neoaves</taxon>
        <taxon>Telluraves</taxon>
        <taxon>Australaves</taxon>
        <taxon>Passeriformes</taxon>
        <taxon>Sittidae</taxon>
        <taxon>Sitta</taxon>
    </lineage>
</organism>
<dbReference type="Pfam" id="PF00078">
    <property type="entry name" value="RVT_1"/>
    <property type="match status" value="1"/>
</dbReference>
<dbReference type="PANTHER" id="PTHR33395">
    <property type="entry name" value="TRANSCRIPTASE, PUTATIVE-RELATED-RELATED"/>
    <property type="match status" value="1"/>
</dbReference>
<gene>
    <name evidence="2" type="primary">Po22</name>
    <name evidence="2" type="ORF">SITEUR_R07949</name>
</gene>
<feature type="non-terminal residue" evidence="2">
    <location>
        <position position="1"/>
    </location>
</feature>
<dbReference type="AlphaFoldDB" id="A0A7L1UVT7"/>
<dbReference type="GO" id="GO:0007508">
    <property type="term" value="P:larval heart development"/>
    <property type="evidence" value="ECO:0007669"/>
    <property type="project" value="TreeGrafter"/>
</dbReference>
<feature type="non-terminal residue" evidence="2">
    <location>
        <position position="294"/>
    </location>
</feature>
<feature type="domain" description="Reverse transcriptase" evidence="1">
    <location>
        <begin position="184"/>
        <end position="289"/>
    </location>
</feature>
<name>A0A7L1UVT7_SITEU</name>
<evidence type="ECO:0000259" key="1">
    <source>
        <dbReference type="Pfam" id="PF00078"/>
    </source>
</evidence>
<accession>A0A7L1UVT7</accession>
<dbReference type="Proteomes" id="UP000583915">
    <property type="component" value="Unassembled WGS sequence"/>
</dbReference>
<dbReference type="GO" id="GO:0031012">
    <property type="term" value="C:extracellular matrix"/>
    <property type="evidence" value="ECO:0007669"/>
    <property type="project" value="TreeGrafter"/>
</dbReference>
<dbReference type="PANTHER" id="PTHR33395:SF22">
    <property type="entry name" value="REVERSE TRANSCRIPTASE DOMAIN-CONTAINING PROTEIN"/>
    <property type="match status" value="1"/>
</dbReference>
<reference evidence="2 3" key="1">
    <citation type="submission" date="2019-09" db="EMBL/GenBank/DDBJ databases">
        <title>Bird 10,000 Genomes (B10K) Project - Family phase.</title>
        <authorList>
            <person name="Zhang G."/>
        </authorList>
    </citation>
    <scope>NUCLEOTIDE SEQUENCE [LARGE SCALE GENOMIC DNA]</scope>
    <source>
        <strain evidence="2">B10K-DU-002-25</strain>
        <tissue evidence="2">Muscle</tissue>
    </source>
</reference>